<feature type="transmembrane region" description="Helical" evidence="5">
    <location>
        <begin position="154"/>
        <end position="175"/>
    </location>
</feature>
<dbReference type="PANTHER" id="PTHR11662:SF333">
    <property type="entry name" value="D-GALACTONATE TRANSPORTER"/>
    <property type="match status" value="1"/>
</dbReference>
<reference evidence="8" key="1">
    <citation type="submission" date="2017-12" db="EMBL/GenBank/DDBJ databases">
        <title>Draft genome sequence of Telmatospirillum siberiense 26-4b1T, an acidotolerant peatland alphaproteobacterium potentially involved in sulfur cycling.</title>
        <authorList>
            <person name="Hausmann B."/>
            <person name="Pjevac P."/>
            <person name="Schreck K."/>
            <person name="Herbold C.W."/>
            <person name="Daims H."/>
            <person name="Wagner M."/>
            <person name="Pester M."/>
            <person name="Loy A."/>
        </authorList>
    </citation>
    <scope>NUCLEOTIDE SEQUENCE [LARGE SCALE GENOMIC DNA]</scope>
    <source>
        <strain evidence="8">26-4b1</strain>
    </source>
</reference>
<feature type="transmembrane region" description="Helical" evidence="5">
    <location>
        <begin position="322"/>
        <end position="340"/>
    </location>
</feature>
<dbReference type="InterPro" id="IPR050382">
    <property type="entry name" value="MFS_Na/Anion_cotransporter"/>
</dbReference>
<evidence type="ECO:0000259" key="6">
    <source>
        <dbReference type="PROSITE" id="PS50850"/>
    </source>
</evidence>
<dbReference type="OrthoDB" id="9784658at2"/>
<dbReference type="InterPro" id="IPR036259">
    <property type="entry name" value="MFS_trans_sf"/>
</dbReference>
<dbReference type="NCBIfam" id="TIGR00893">
    <property type="entry name" value="2A0114"/>
    <property type="match status" value="1"/>
</dbReference>
<feature type="domain" description="Major facilitator superfamily (MFS) profile" evidence="6">
    <location>
        <begin position="27"/>
        <end position="434"/>
    </location>
</feature>
<evidence type="ECO:0000256" key="5">
    <source>
        <dbReference type="SAM" id="Phobius"/>
    </source>
</evidence>
<dbReference type="CDD" id="cd17319">
    <property type="entry name" value="MFS_ExuT_GudP_like"/>
    <property type="match status" value="1"/>
</dbReference>
<evidence type="ECO:0000256" key="4">
    <source>
        <dbReference type="ARBA" id="ARBA00023136"/>
    </source>
</evidence>
<feature type="transmembrane region" description="Helical" evidence="5">
    <location>
        <begin position="408"/>
        <end position="431"/>
    </location>
</feature>
<evidence type="ECO:0000313" key="7">
    <source>
        <dbReference type="EMBL" id="PKU26444.1"/>
    </source>
</evidence>
<feature type="transmembrane region" description="Helical" evidence="5">
    <location>
        <begin position="181"/>
        <end position="201"/>
    </location>
</feature>
<dbReference type="PROSITE" id="PS50850">
    <property type="entry name" value="MFS"/>
    <property type="match status" value="1"/>
</dbReference>
<dbReference type="InterPro" id="IPR020846">
    <property type="entry name" value="MFS_dom"/>
</dbReference>
<comment type="caution">
    <text evidence="7">The sequence shown here is derived from an EMBL/GenBank/DDBJ whole genome shotgun (WGS) entry which is preliminary data.</text>
</comment>
<evidence type="ECO:0000256" key="2">
    <source>
        <dbReference type="ARBA" id="ARBA00022692"/>
    </source>
</evidence>
<dbReference type="AlphaFoldDB" id="A0A2N3Q1B4"/>
<evidence type="ECO:0000256" key="1">
    <source>
        <dbReference type="ARBA" id="ARBA00004141"/>
    </source>
</evidence>
<keyword evidence="3 5" id="KW-1133">Transmembrane helix</keyword>
<keyword evidence="2 5" id="KW-0812">Transmembrane</keyword>
<keyword evidence="8" id="KW-1185">Reference proteome</keyword>
<organism evidence="7 8">
    <name type="scientific">Telmatospirillum siberiense</name>
    <dbReference type="NCBI Taxonomy" id="382514"/>
    <lineage>
        <taxon>Bacteria</taxon>
        <taxon>Pseudomonadati</taxon>
        <taxon>Pseudomonadota</taxon>
        <taxon>Alphaproteobacteria</taxon>
        <taxon>Rhodospirillales</taxon>
        <taxon>Rhodospirillaceae</taxon>
        <taxon>Telmatospirillum</taxon>
    </lineage>
</organism>
<feature type="transmembrane region" description="Helical" evidence="5">
    <location>
        <begin position="95"/>
        <end position="120"/>
    </location>
</feature>
<feature type="transmembrane region" description="Helical" evidence="5">
    <location>
        <begin position="22"/>
        <end position="40"/>
    </location>
</feature>
<feature type="transmembrane region" description="Helical" evidence="5">
    <location>
        <begin position="379"/>
        <end position="402"/>
    </location>
</feature>
<gene>
    <name evidence="7" type="ORF">CWS72_00925</name>
</gene>
<proteinExistence type="predicted"/>
<name>A0A2N3Q1B4_9PROT</name>
<dbReference type="RefSeq" id="WP_101248674.1">
    <property type="nucleotide sequence ID" value="NZ_PIUM01000001.1"/>
</dbReference>
<dbReference type="SUPFAM" id="SSF103473">
    <property type="entry name" value="MFS general substrate transporter"/>
    <property type="match status" value="1"/>
</dbReference>
<dbReference type="Pfam" id="PF07690">
    <property type="entry name" value="MFS_1"/>
    <property type="match status" value="1"/>
</dbReference>
<feature type="transmembrane region" description="Helical" evidence="5">
    <location>
        <begin position="56"/>
        <end position="75"/>
    </location>
</feature>
<feature type="transmembrane region" description="Helical" evidence="5">
    <location>
        <begin position="289"/>
        <end position="310"/>
    </location>
</feature>
<keyword evidence="4 5" id="KW-0472">Membrane</keyword>
<comment type="subcellular location">
    <subcellularLocation>
        <location evidence="1">Membrane</location>
        <topology evidence="1">Multi-pass membrane protein</topology>
    </subcellularLocation>
</comment>
<sequence length="442" mass="48005">MQTTSDAAAPPASAATSAKRTYVRFGILSLLAIGTMINYLDRTVLGIAAPSLTKELGINAAVMGVVFSAFGWTYAAMQLPGGVFLDRYGSKVTYFLSLTLWSFFTLMQGFATGFYSLLFYRFGLGVSEAPCFPTNSRIVATWFPKQERATATGVYTVGEYLGLAVFGPLLFWLMATFSWHALFLVVGVVGIAFGLLWWFCYREPQDSKSVNQAELDYIAEGGGLTPQTAVKVPFRWSNVRKLLSFRQIWGASIGQFAGNSTLVFFLTWFPTYLATERHMGWVKMGFFSIMPFLAAAVGVMAGGWVSDLLLKRTGSLNIARKTPILCGLLLASTIVGANFVDDDMQVIAFMSLAFFGQGMVGLGWALISDMAPKELMGLTGGLFNFCANLAGIFTPLVIGFIIAATGSFVYALVYVAALAILGALSYIFILGDVHRLSLDDMK</sequence>
<dbReference type="PANTHER" id="PTHR11662">
    <property type="entry name" value="SOLUTE CARRIER FAMILY 17"/>
    <property type="match status" value="1"/>
</dbReference>
<feature type="transmembrane region" description="Helical" evidence="5">
    <location>
        <begin position="248"/>
        <end position="269"/>
    </location>
</feature>
<dbReference type="GO" id="GO:0022857">
    <property type="term" value="F:transmembrane transporter activity"/>
    <property type="evidence" value="ECO:0007669"/>
    <property type="project" value="InterPro"/>
</dbReference>
<dbReference type="Proteomes" id="UP000233293">
    <property type="component" value="Unassembled WGS sequence"/>
</dbReference>
<protein>
    <submittedName>
        <fullName evidence="7">MFS transporter</fullName>
    </submittedName>
</protein>
<dbReference type="EMBL" id="PIUM01000001">
    <property type="protein sequence ID" value="PKU26444.1"/>
    <property type="molecule type" value="Genomic_DNA"/>
</dbReference>
<dbReference type="GO" id="GO:0016020">
    <property type="term" value="C:membrane"/>
    <property type="evidence" value="ECO:0007669"/>
    <property type="project" value="UniProtKB-SubCell"/>
</dbReference>
<accession>A0A2N3Q1B4</accession>
<evidence type="ECO:0000256" key="3">
    <source>
        <dbReference type="ARBA" id="ARBA00022989"/>
    </source>
</evidence>
<dbReference type="InterPro" id="IPR011701">
    <property type="entry name" value="MFS"/>
</dbReference>
<feature type="transmembrane region" description="Helical" evidence="5">
    <location>
        <begin position="346"/>
        <end position="367"/>
    </location>
</feature>
<evidence type="ECO:0000313" key="8">
    <source>
        <dbReference type="Proteomes" id="UP000233293"/>
    </source>
</evidence>
<dbReference type="Gene3D" id="1.20.1250.20">
    <property type="entry name" value="MFS general substrate transporter like domains"/>
    <property type="match status" value="2"/>
</dbReference>